<dbReference type="HAMAP" id="MF_02122">
    <property type="entry name" value="DapD_type2"/>
    <property type="match status" value="1"/>
</dbReference>
<feature type="binding site" evidence="7">
    <location>
        <begin position="317"/>
        <end position="320"/>
    </location>
    <ligand>
        <name>succinyl-CoA</name>
        <dbReference type="ChEBI" id="CHEBI:57292"/>
    </ligand>
</feature>
<feature type="binding site" evidence="7">
    <location>
        <position position="287"/>
    </location>
    <ligand>
        <name>succinyl-CoA</name>
        <dbReference type="ChEBI" id="CHEBI:57292"/>
    </ligand>
</feature>
<dbReference type="EC" id="2.3.1.117" evidence="7"/>
<evidence type="ECO:0000259" key="8">
    <source>
        <dbReference type="Pfam" id="PF14789"/>
    </source>
</evidence>
<evidence type="ECO:0000313" key="9">
    <source>
        <dbReference type="EMBL" id="MCK0537664.1"/>
    </source>
</evidence>
<keyword evidence="7" id="KW-0479">Metal-binding</keyword>
<comment type="similarity">
    <text evidence="7">Belongs to the type 2 tetrahydrodipicolinate N-succinyltransferase family.</text>
</comment>
<feature type="binding site" evidence="7">
    <location>
        <position position="241"/>
    </location>
    <ligand>
        <name>succinyl-CoA</name>
        <dbReference type="ChEBI" id="CHEBI:57292"/>
    </ligand>
</feature>
<keyword evidence="2 7" id="KW-0028">Amino-acid biosynthesis</keyword>
<comment type="subcellular location">
    <subcellularLocation>
        <location evidence="7">Cytoplasm</location>
    </subcellularLocation>
</comment>
<feature type="binding site" evidence="7">
    <location>
        <position position="264"/>
    </location>
    <ligand>
        <name>succinyl-CoA</name>
        <dbReference type="ChEBI" id="CHEBI:57292"/>
    </ligand>
</feature>
<comment type="caution">
    <text evidence="9">The sequence shown here is derived from an EMBL/GenBank/DDBJ whole genome shotgun (WGS) entry which is preliminary data.</text>
</comment>
<dbReference type="InterPro" id="IPR001451">
    <property type="entry name" value="Hexapep"/>
</dbReference>
<dbReference type="Pfam" id="PF14602">
    <property type="entry name" value="Hexapep_2"/>
    <property type="match status" value="1"/>
</dbReference>
<dbReference type="RefSeq" id="WP_246951480.1">
    <property type="nucleotide sequence ID" value="NZ_JALKII010000004.1"/>
</dbReference>
<dbReference type="SUPFAM" id="SSF51161">
    <property type="entry name" value="Trimeric LpxA-like enzymes"/>
    <property type="match status" value="1"/>
</dbReference>
<feature type="binding site" evidence="7">
    <location>
        <begin position="279"/>
        <end position="280"/>
    </location>
    <ligand>
        <name>succinyl-CoA</name>
        <dbReference type="ChEBI" id="CHEBI:57292"/>
    </ligand>
</feature>
<comment type="function">
    <text evidence="7">Catalyzes the conversion of the cyclic tetrahydrodipicolinate (THDP) into the acyclic N-succinyl-L-2-amino-6-oxopimelate using succinyl-CoA.</text>
</comment>
<comment type="catalytic activity">
    <reaction evidence="7">
        <text>(S)-2,3,4,5-tetrahydrodipicolinate + succinyl-CoA + H2O = (S)-2-succinylamino-6-oxoheptanedioate + CoA</text>
        <dbReference type="Rhea" id="RHEA:17325"/>
        <dbReference type="ChEBI" id="CHEBI:15377"/>
        <dbReference type="ChEBI" id="CHEBI:15685"/>
        <dbReference type="ChEBI" id="CHEBI:16845"/>
        <dbReference type="ChEBI" id="CHEBI:57287"/>
        <dbReference type="ChEBI" id="CHEBI:57292"/>
        <dbReference type="EC" id="2.3.1.117"/>
    </reaction>
</comment>
<name>A0ABT0E770_9GAMM</name>
<feature type="binding site" evidence="7">
    <location>
        <position position="238"/>
    </location>
    <ligand>
        <name>succinyl-CoA</name>
        <dbReference type="ChEBI" id="CHEBI:57292"/>
    </ligand>
</feature>
<keyword evidence="3 7" id="KW-0808">Transferase</keyword>
<feature type="binding site" evidence="7">
    <location>
        <position position="205"/>
    </location>
    <ligand>
        <name>Mg(2+)</name>
        <dbReference type="ChEBI" id="CHEBI:18420"/>
        <label>2</label>
        <note>ligand shared between trimeric partners</note>
    </ligand>
</feature>
<keyword evidence="7" id="KW-0460">Magnesium</keyword>
<gene>
    <name evidence="7 9" type="primary">dapD</name>
    <name evidence="9" type="ORF">MU846_08070</name>
</gene>
<evidence type="ECO:0000256" key="4">
    <source>
        <dbReference type="ARBA" id="ARBA00022915"/>
    </source>
</evidence>
<dbReference type="EMBL" id="JALKII010000004">
    <property type="protein sequence ID" value="MCK0537664.1"/>
    <property type="molecule type" value="Genomic_DNA"/>
</dbReference>
<sequence>MSKAFALALGCGTQNRNEEWLEVYYPAPVLHPDAALIKAVDEVLGYDGGNVALPLTKRQAGQLARAWRESAHEEQASYAVAFQESDQPLVLTLLETDDAPVSTPEAYLKLHLLSHRLVRPHSVDLTGLFALLPNVAWTSEGAIDLDELPEKRLLARLDGRLLSIYAVDKFPCMADYVVPSGVRIADTARVRLGAYVGEGTTIMHEGFINFNAGTEGPGMIEGRVSAGVVVGRGSDIGGGASTMGTLSGGGNIVISLGEDCLLGANAGTGIPLGDRCTVESGLYITAGTKVNLIDTAGQPTRVVKARELAGRNDLLFRRNSLSGAVECLANTDAATLNGELHQHN</sequence>
<keyword evidence="1 7" id="KW-0963">Cytoplasm</keyword>
<evidence type="ECO:0000313" key="10">
    <source>
        <dbReference type="Proteomes" id="UP001165524"/>
    </source>
</evidence>
<feature type="binding site" evidence="7">
    <location>
        <position position="304"/>
    </location>
    <ligand>
        <name>succinyl-CoA</name>
        <dbReference type="ChEBI" id="CHEBI:57292"/>
    </ligand>
</feature>
<dbReference type="InterPro" id="IPR032784">
    <property type="entry name" value="THDPS_M"/>
</dbReference>
<dbReference type="InterPro" id="IPR026586">
    <property type="entry name" value="Type2_DapD"/>
</dbReference>
<comment type="pathway">
    <text evidence="7">Amino-acid biosynthesis; L-lysine biosynthesis via DAP pathway; LL-2,6-diaminopimelate from (S)-tetrahydrodipicolinate (succinylase route): step 1/3.</text>
</comment>
<protein>
    <recommendedName>
        <fullName evidence="7">2,3,4,5-tetrahydropyridine-2,6-dicarboxylate N-succinyltransferase</fullName>
        <ecNumber evidence="7">2.3.1.117</ecNumber>
    </recommendedName>
    <alternativeName>
        <fullName evidence="7">Tetrahydrodipicolinate N-succinyltransferase</fullName>
        <shortName evidence="7">THDP succinyltransferase</shortName>
        <shortName evidence="7">THP succinyltransferase</shortName>
    </alternativeName>
    <alternativeName>
        <fullName evidence="7">Tetrahydropicolinate succinylase</fullName>
    </alternativeName>
</protein>
<evidence type="ECO:0000256" key="6">
    <source>
        <dbReference type="ARBA" id="ARBA00023315"/>
    </source>
</evidence>
<dbReference type="Gene3D" id="3.30.60.70">
    <property type="entry name" value="Trimeric LpxA-like enzymes"/>
    <property type="match status" value="1"/>
</dbReference>
<dbReference type="GO" id="GO:0008666">
    <property type="term" value="F:2,3,4,5-tetrahydropyridine-2,6-dicarboxylate N-succinyltransferase activity"/>
    <property type="evidence" value="ECO:0007669"/>
    <property type="project" value="UniProtKB-EC"/>
</dbReference>
<evidence type="ECO:0000256" key="5">
    <source>
        <dbReference type="ARBA" id="ARBA00023154"/>
    </source>
</evidence>
<dbReference type="Proteomes" id="UP001165524">
    <property type="component" value="Unassembled WGS sequence"/>
</dbReference>
<dbReference type="InterPro" id="IPR019876">
    <property type="entry name" value="DapD_gammaproteobac"/>
</dbReference>
<evidence type="ECO:0000256" key="1">
    <source>
        <dbReference type="ARBA" id="ARBA00022490"/>
    </source>
</evidence>
<feature type="domain" description="2,3,4,5-tetrahydropyridine-2,6-dicarboxylate N-succinyltransferase middle" evidence="8">
    <location>
        <begin position="132"/>
        <end position="171"/>
    </location>
</feature>
<reference evidence="9" key="1">
    <citation type="submission" date="2022-04" db="EMBL/GenBank/DDBJ databases">
        <title>Alcanivorax sp. CY1518 draft genome sequence.</title>
        <authorList>
            <person name="Zhao G."/>
            <person name="An M."/>
        </authorList>
    </citation>
    <scope>NUCLEOTIDE SEQUENCE</scope>
    <source>
        <strain evidence="9">CY1518</strain>
    </source>
</reference>
<keyword evidence="5 7" id="KW-0457">Lysine biosynthesis</keyword>
<dbReference type="Pfam" id="PF14789">
    <property type="entry name" value="THDPS_M"/>
    <property type="match status" value="1"/>
</dbReference>
<keyword evidence="4 7" id="KW-0220">Diaminopimelate biosynthesis</keyword>
<keyword evidence="10" id="KW-1185">Reference proteome</keyword>
<organism evidence="9 10">
    <name type="scientific">Alcanivorax quisquiliarum</name>
    <dbReference type="NCBI Taxonomy" id="2933565"/>
    <lineage>
        <taxon>Bacteria</taxon>
        <taxon>Pseudomonadati</taxon>
        <taxon>Pseudomonadota</taxon>
        <taxon>Gammaproteobacteria</taxon>
        <taxon>Oceanospirillales</taxon>
        <taxon>Alcanivoracaceae</taxon>
        <taxon>Alcanivorax</taxon>
    </lineage>
</organism>
<dbReference type="Gene3D" id="3.30.70.2010">
    <property type="match status" value="1"/>
</dbReference>
<dbReference type="CDD" id="cd04649">
    <property type="entry name" value="LbH_THP_succinylT_putative"/>
    <property type="match status" value="1"/>
</dbReference>
<dbReference type="InterPro" id="IPR038361">
    <property type="entry name" value="THDPS_M_sf"/>
</dbReference>
<dbReference type="NCBIfam" id="TIGR03536">
    <property type="entry name" value="DapD_gpp"/>
    <property type="match status" value="1"/>
</dbReference>
<keyword evidence="6 7" id="KW-0012">Acyltransferase</keyword>
<evidence type="ECO:0000256" key="7">
    <source>
        <dbReference type="HAMAP-Rule" id="MF_02122"/>
    </source>
</evidence>
<feature type="active site" description="Acyl-anhydride intermediate" evidence="7">
    <location>
        <position position="221"/>
    </location>
</feature>
<evidence type="ECO:0000256" key="2">
    <source>
        <dbReference type="ARBA" id="ARBA00022605"/>
    </source>
</evidence>
<feature type="binding site" evidence="7">
    <location>
        <position position="223"/>
    </location>
    <ligand>
        <name>succinyl-CoA</name>
        <dbReference type="ChEBI" id="CHEBI:57292"/>
    </ligand>
</feature>
<evidence type="ECO:0000256" key="3">
    <source>
        <dbReference type="ARBA" id="ARBA00022679"/>
    </source>
</evidence>
<dbReference type="Gene3D" id="2.160.10.10">
    <property type="entry name" value="Hexapeptide repeat proteins"/>
    <property type="match status" value="1"/>
</dbReference>
<proteinExistence type="inferred from homology"/>
<dbReference type="InterPro" id="IPR011004">
    <property type="entry name" value="Trimer_LpxA-like_sf"/>
</dbReference>
<accession>A0ABT0E770</accession>
<comment type="subunit">
    <text evidence="7">Homotrimer.</text>
</comment>
<comment type="caution">
    <text evidence="7">Lacks conserved residue(s) required for the propagation of feature annotation.</text>
</comment>